<proteinExistence type="inferred from homology"/>
<evidence type="ECO:0000256" key="8">
    <source>
        <dbReference type="SAM" id="SignalP"/>
    </source>
</evidence>
<keyword evidence="5" id="KW-0812">Transmembrane</keyword>
<keyword evidence="6" id="KW-0472">Membrane</keyword>
<organism evidence="9 10">
    <name type="scientific">Dinghuibacter silviterrae</name>
    <dbReference type="NCBI Taxonomy" id="1539049"/>
    <lineage>
        <taxon>Bacteria</taxon>
        <taxon>Pseudomonadati</taxon>
        <taxon>Bacteroidota</taxon>
        <taxon>Chitinophagia</taxon>
        <taxon>Chitinophagales</taxon>
        <taxon>Chitinophagaceae</taxon>
        <taxon>Dinghuibacter</taxon>
    </lineage>
</organism>
<protein>
    <submittedName>
        <fullName evidence="9">Outer membrane protein TolC</fullName>
    </submittedName>
</protein>
<dbReference type="GO" id="GO:1990281">
    <property type="term" value="C:efflux pump complex"/>
    <property type="evidence" value="ECO:0007669"/>
    <property type="project" value="TreeGrafter"/>
</dbReference>
<comment type="subcellular location">
    <subcellularLocation>
        <location evidence="1">Cell outer membrane</location>
    </subcellularLocation>
</comment>
<evidence type="ECO:0000256" key="4">
    <source>
        <dbReference type="ARBA" id="ARBA00022452"/>
    </source>
</evidence>
<evidence type="ECO:0000313" key="9">
    <source>
        <dbReference type="EMBL" id="TDX02003.1"/>
    </source>
</evidence>
<keyword evidence="3" id="KW-0813">Transport</keyword>
<dbReference type="PANTHER" id="PTHR30026:SF20">
    <property type="entry name" value="OUTER MEMBRANE PROTEIN TOLC"/>
    <property type="match status" value="1"/>
</dbReference>
<dbReference type="AlphaFoldDB" id="A0A4V3GM46"/>
<feature type="signal peptide" evidence="8">
    <location>
        <begin position="1"/>
        <end position="20"/>
    </location>
</feature>
<dbReference type="GO" id="GO:0015288">
    <property type="term" value="F:porin activity"/>
    <property type="evidence" value="ECO:0007669"/>
    <property type="project" value="TreeGrafter"/>
</dbReference>
<evidence type="ECO:0000256" key="7">
    <source>
        <dbReference type="ARBA" id="ARBA00023237"/>
    </source>
</evidence>
<keyword evidence="8" id="KW-0732">Signal</keyword>
<evidence type="ECO:0000256" key="6">
    <source>
        <dbReference type="ARBA" id="ARBA00023136"/>
    </source>
</evidence>
<feature type="chain" id="PRO_5020814395" evidence="8">
    <location>
        <begin position="21"/>
        <end position="442"/>
    </location>
</feature>
<sequence length="442" mass="49694">MTKRLILLIFTSAASYAGFAQQTPPPDTPVFTLDQCIAYALKHEPTLNEAILSQAVQHSTNAISLAGWLPQVNASGNLQHYIQQPTTFVSNGAGGYTKEKTGVVNTFIPTLSVTQAIFSPTLLSAAKIAPLYNKAALQVTDSTQIGVVTSVSKGFYNLLLTLEQIDVLKEDTARLDKNLSDTYHQYIGGIVDETDYDEAKIELNNSKAQLKQSTENVLPQYAALKQVMGFPPDSQFNVRFDTAQMMRDVAFDTTQALQYDKRIEFQQLMTAKNIQQQLTRYYRTAWLPTLSAFYDYNYEFESNTTSNFFAQSYPNSYIGLSLSIPIFTGFARAQSLHRAHLQEQELDFEQVRLVSEIYSEYTAALANYKGNYYNLEMMQENTDLARRTYKIVSLQYNQGVVAYLNVITAESNLISSEIGYLNALFQLLSSKIDLQKAMGYIH</sequence>
<comment type="similarity">
    <text evidence="2">Belongs to the outer membrane factor (OMF) (TC 1.B.17) family.</text>
</comment>
<gene>
    <name evidence="9" type="ORF">EDB95_3050</name>
</gene>
<evidence type="ECO:0000313" key="10">
    <source>
        <dbReference type="Proteomes" id="UP000294498"/>
    </source>
</evidence>
<dbReference type="SUPFAM" id="SSF56954">
    <property type="entry name" value="Outer membrane efflux proteins (OEP)"/>
    <property type="match status" value="1"/>
</dbReference>
<evidence type="ECO:0000256" key="5">
    <source>
        <dbReference type="ARBA" id="ARBA00022692"/>
    </source>
</evidence>
<dbReference type="PANTHER" id="PTHR30026">
    <property type="entry name" value="OUTER MEMBRANE PROTEIN TOLC"/>
    <property type="match status" value="1"/>
</dbReference>
<evidence type="ECO:0000256" key="1">
    <source>
        <dbReference type="ARBA" id="ARBA00004442"/>
    </source>
</evidence>
<dbReference type="GO" id="GO:0015562">
    <property type="term" value="F:efflux transmembrane transporter activity"/>
    <property type="evidence" value="ECO:0007669"/>
    <property type="project" value="InterPro"/>
</dbReference>
<comment type="caution">
    <text evidence="9">The sequence shown here is derived from an EMBL/GenBank/DDBJ whole genome shotgun (WGS) entry which is preliminary data.</text>
</comment>
<dbReference type="OrthoDB" id="367883at2"/>
<dbReference type="InterPro" id="IPR003423">
    <property type="entry name" value="OMP_efflux"/>
</dbReference>
<keyword evidence="7" id="KW-0998">Cell outer membrane</keyword>
<keyword evidence="10" id="KW-1185">Reference proteome</keyword>
<reference evidence="9 10" key="1">
    <citation type="submission" date="2019-03" db="EMBL/GenBank/DDBJ databases">
        <title>Genomic Encyclopedia of Type Strains, Phase IV (KMG-IV): sequencing the most valuable type-strain genomes for metagenomic binning, comparative biology and taxonomic classification.</title>
        <authorList>
            <person name="Goeker M."/>
        </authorList>
    </citation>
    <scope>NUCLEOTIDE SEQUENCE [LARGE SCALE GENOMIC DNA]</scope>
    <source>
        <strain evidence="9 10">DSM 100059</strain>
    </source>
</reference>
<dbReference type="RefSeq" id="WP_133994631.1">
    <property type="nucleotide sequence ID" value="NZ_SODV01000001.1"/>
</dbReference>
<dbReference type="Gene3D" id="1.20.1600.10">
    <property type="entry name" value="Outer membrane efflux proteins (OEP)"/>
    <property type="match status" value="1"/>
</dbReference>
<keyword evidence="4" id="KW-1134">Transmembrane beta strand</keyword>
<evidence type="ECO:0000256" key="3">
    <source>
        <dbReference type="ARBA" id="ARBA00022448"/>
    </source>
</evidence>
<dbReference type="Pfam" id="PF02321">
    <property type="entry name" value="OEP"/>
    <property type="match status" value="2"/>
</dbReference>
<dbReference type="EMBL" id="SODV01000001">
    <property type="protein sequence ID" value="TDX02003.1"/>
    <property type="molecule type" value="Genomic_DNA"/>
</dbReference>
<accession>A0A4V3GM46</accession>
<dbReference type="GO" id="GO:0009279">
    <property type="term" value="C:cell outer membrane"/>
    <property type="evidence" value="ECO:0007669"/>
    <property type="project" value="UniProtKB-SubCell"/>
</dbReference>
<name>A0A4V3GM46_9BACT</name>
<dbReference type="InterPro" id="IPR051906">
    <property type="entry name" value="TolC-like"/>
</dbReference>
<evidence type="ECO:0000256" key="2">
    <source>
        <dbReference type="ARBA" id="ARBA00007613"/>
    </source>
</evidence>
<dbReference type="Proteomes" id="UP000294498">
    <property type="component" value="Unassembled WGS sequence"/>
</dbReference>